<organism evidence="1">
    <name type="scientific">Ailuropoda melanoleuca</name>
    <name type="common">Giant panda</name>
    <dbReference type="NCBI Taxonomy" id="9646"/>
    <lineage>
        <taxon>Eukaryota</taxon>
        <taxon>Metazoa</taxon>
        <taxon>Chordata</taxon>
        <taxon>Craniata</taxon>
        <taxon>Vertebrata</taxon>
        <taxon>Euteleostomi</taxon>
        <taxon>Mammalia</taxon>
        <taxon>Eutheria</taxon>
        <taxon>Laurasiatheria</taxon>
        <taxon>Carnivora</taxon>
        <taxon>Caniformia</taxon>
        <taxon>Ursidae</taxon>
        <taxon>Ailuropoda</taxon>
    </lineage>
</organism>
<gene>
    <name evidence="1" type="ORF">PANDA_003463</name>
</gene>
<protein>
    <submittedName>
        <fullName evidence="1">Uncharacterized protein</fullName>
    </submittedName>
</protein>
<dbReference type="EMBL" id="GL192431">
    <property type="protein sequence ID" value="EFB15234.1"/>
    <property type="molecule type" value="Genomic_DNA"/>
</dbReference>
<feature type="non-terminal residue" evidence="1">
    <location>
        <position position="1"/>
    </location>
</feature>
<feature type="non-terminal residue" evidence="1">
    <location>
        <position position="43"/>
    </location>
</feature>
<evidence type="ECO:0000313" key="1">
    <source>
        <dbReference type="EMBL" id="EFB15234.1"/>
    </source>
</evidence>
<accession>D2H1P1</accession>
<dbReference type="AlphaFoldDB" id="D2H1P1"/>
<reference evidence="1" key="1">
    <citation type="journal article" date="2010" name="Nature">
        <title>The sequence and de novo assembly of the giant panda genome.</title>
        <authorList>
            <person name="Li R."/>
            <person name="Fan W."/>
            <person name="Tian G."/>
            <person name="Zhu H."/>
            <person name="He L."/>
            <person name="Cai J."/>
            <person name="Huang Q."/>
            <person name="Cai Q."/>
            <person name="Li B."/>
            <person name="Bai Y."/>
            <person name="Zhang Z."/>
            <person name="Zhang Y."/>
            <person name="Wang W."/>
            <person name="Li J."/>
            <person name="Wei F."/>
            <person name="Li H."/>
            <person name="Jian M."/>
            <person name="Li J."/>
            <person name="Zhang Z."/>
            <person name="Nielsen R."/>
            <person name="Li D."/>
            <person name="Gu W."/>
            <person name="Yang Z."/>
            <person name="Xuan Z."/>
            <person name="Ryder O.A."/>
            <person name="Leung F.C."/>
            <person name="Zhou Y."/>
            <person name="Cao J."/>
            <person name="Sun X."/>
            <person name="Fu Y."/>
            <person name="Fang X."/>
            <person name="Guo X."/>
            <person name="Wang B."/>
            <person name="Hou R."/>
            <person name="Shen F."/>
            <person name="Mu B."/>
            <person name="Ni P."/>
            <person name="Lin R."/>
            <person name="Qian W."/>
            <person name="Wang G."/>
            <person name="Yu C."/>
            <person name="Nie W."/>
            <person name="Wang J."/>
            <person name="Wu Z."/>
            <person name="Liang H."/>
            <person name="Min J."/>
            <person name="Wu Q."/>
            <person name="Cheng S."/>
            <person name="Ruan J."/>
            <person name="Wang M."/>
            <person name="Shi Z."/>
            <person name="Wen M."/>
            <person name="Liu B."/>
            <person name="Ren X."/>
            <person name="Zheng H."/>
            <person name="Dong D."/>
            <person name="Cook K."/>
            <person name="Shan G."/>
            <person name="Zhang H."/>
            <person name="Kosiol C."/>
            <person name="Xie X."/>
            <person name="Lu Z."/>
            <person name="Zheng H."/>
            <person name="Li Y."/>
            <person name="Steiner C.C."/>
            <person name="Lam T.T."/>
            <person name="Lin S."/>
            <person name="Zhang Q."/>
            <person name="Li G."/>
            <person name="Tian J."/>
            <person name="Gong T."/>
            <person name="Liu H."/>
            <person name="Zhang D."/>
            <person name="Fang L."/>
            <person name="Ye C."/>
            <person name="Zhang J."/>
            <person name="Hu W."/>
            <person name="Xu A."/>
            <person name="Ren Y."/>
            <person name="Zhang G."/>
            <person name="Bruford M.W."/>
            <person name="Li Q."/>
            <person name="Ma L."/>
            <person name="Guo Y."/>
            <person name="An N."/>
            <person name="Hu Y."/>
            <person name="Zheng Y."/>
            <person name="Shi Y."/>
            <person name="Li Z."/>
            <person name="Liu Q."/>
            <person name="Chen Y."/>
            <person name="Zhao J."/>
            <person name="Qu N."/>
            <person name="Zhao S."/>
            <person name="Tian F."/>
            <person name="Wang X."/>
            <person name="Wang H."/>
            <person name="Xu L."/>
            <person name="Liu X."/>
            <person name="Vinar T."/>
            <person name="Wang Y."/>
            <person name="Lam T.W."/>
            <person name="Yiu S.M."/>
            <person name="Liu S."/>
            <person name="Zhang H."/>
            <person name="Li D."/>
            <person name="Huang Y."/>
            <person name="Wang X."/>
            <person name="Yang G."/>
            <person name="Jiang Z."/>
            <person name="Wang J."/>
            <person name="Qin N."/>
            <person name="Li L."/>
            <person name="Li J."/>
            <person name="Bolund L."/>
            <person name="Kristiansen K."/>
            <person name="Wong G.K."/>
            <person name="Olson M."/>
            <person name="Zhang X."/>
            <person name="Li S."/>
            <person name="Yang H."/>
            <person name="Wang J."/>
            <person name="Wang J."/>
        </authorList>
    </citation>
    <scope>NUCLEOTIDE SEQUENCE [LARGE SCALE GENOMIC DNA]</scope>
</reference>
<name>D2H1P1_AILME</name>
<dbReference type="InParanoid" id="D2H1P1"/>
<proteinExistence type="predicted"/>
<sequence>VKYARKDIYSCFVKRCKCRHECHDFGGKKKKAVDFCTKLNTKC</sequence>